<dbReference type="OrthoDB" id="6509636at2759"/>
<dbReference type="Gene3D" id="3.40.50.12780">
    <property type="entry name" value="N-terminal domain of ligase-like"/>
    <property type="match status" value="1"/>
</dbReference>
<dbReference type="GO" id="GO:0016405">
    <property type="term" value="F:CoA-ligase activity"/>
    <property type="evidence" value="ECO:0007669"/>
    <property type="project" value="TreeGrafter"/>
</dbReference>
<evidence type="ECO:0000313" key="4">
    <source>
        <dbReference type="Proteomes" id="UP000002038"/>
    </source>
</evidence>
<protein>
    <submittedName>
        <fullName evidence="3">AMP-binding enzyme</fullName>
    </submittedName>
</protein>
<dbReference type="SUPFAM" id="SSF56801">
    <property type="entry name" value="Acetyl-CoA synthetase-like"/>
    <property type="match status" value="1"/>
</dbReference>
<dbReference type="VEuPathDB" id="FungiDB:BDBG_04120"/>
<organism evidence="3 4">
    <name type="scientific">Blastomyces gilchristii (strain SLH14081)</name>
    <name type="common">Blastomyces dermatitidis</name>
    <dbReference type="NCBI Taxonomy" id="559298"/>
    <lineage>
        <taxon>Eukaryota</taxon>
        <taxon>Fungi</taxon>
        <taxon>Dikarya</taxon>
        <taxon>Ascomycota</taxon>
        <taxon>Pezizomycotina</taxon>
        <taxon>Eurotiomycetes</taxon>
        <taxon>Eurotiomycetidae</taxon>
        <taxon>Onygenales</taxon>
        <taxon>Ajellomycetaceae</taxon>
        <taxon>Blastomyces</taxon>
    </lineage>
</organism>
<dbReference type="KEGG" id="bgh:BDBG_04120"/>
<dbReference type="InterPro" id="IPR025110">
    <property type="entry name" value="AMP-bd_C"/>
</dbReference>
<reference evidence="4" key="1">
    <citation type="journal article" date="2015" name="PLoS Genet.">
        <title>The dynamic genome and transcriptome of the human fungal pathogen Blastomyces and close relative Emmonsia.</title>
        <authorList>
            <person name="Munoz J.F."/>
            <person name="Gauthier G.M."/>
            <person name="Desjardins C.A."/>
            <person name="Gallo J.E."/>
            <person name="Holder J."/>
            <person name="Sullivan T.D."/>
            <person name="Marty A.J."/>
            <person name="Carmen J.C."/>
            <person name="Chen Z."/>
            <person name="Ding L."/>
            <person name="Gujja S."/>
            <person name="Magrini V."/>
            <person name="Misas E."/>
            <person name="Mitreva M."/>
            <person name="Priest M."/>
            <person name="Saif S."/>
            <person name="Whiston E.A."/>
            <person name="Young S."/>
            <person name="Zeng Q."/>
            <person name="Goldman W.E."/>
            <person name="Mardis E.R."/>
            <person name="Taylor J.W."/>
            <person name="McEwen J.G."/>
            <person name="Clay O.K."/>
            <person name="Klein B.S."/>
            <person name="Cuomo C.A."/>
        </authorList>
    </citation>
    <scope>NUCLEOTIDE SEQUENCE [LARGE SCALE GENOMIC DNA]</scope>
    <source>
        <strain evidence="4">SLH14081</strain>
    </source>
</reference>
<evidence type="ECO:0000313" key="3">
    <source>
        <dbReference type="EMBL" id="OAT08137.1"/>
    </source>
</evidence>
<dbReference type="InterPro" id="IPR045851">
    <property type="entry name" value="AMP-bd_C_sf"/>
</dbReference>
<keyword evidence="4" id="KW-1185">Reference proteome</keyword>
<dbReference type="Proteomes" id="UP000002038">
    <property type="component" value="Unassembled WGS sequence"/>
</dbReference>
<dbReference type="CDD" id="cd05911">
    <property type="entry name" value="Firefly_Luc_like"/>
    <property type="match status" value="1"/>
</dbReference>
<proteinExistence type="predicted"/>
<dbReference type="RefSeq" id="XP_002625251.1">
    <property type="nucleotide sequence ID" value="XM_002625205.2"/>
</dbReference>
<feature type="domain" description="AMP-binding enzyme C-terminal" evidence="2">
    <location>
        <begin position="445"/>
        <end position="528"/>
    </location>
</feature>
<dbReference type="PANTHER" id="PTHR24096:SF265">
    <property type="entry name" value="ENZYME, PUTATIVE (AFU_ORTHOLOGUE AFUA_5G14270)-RELATED"/>
    <property type="match status" value="1"/>
</dbReference>
<sequence>MEYFKPERYLDLPSKDILSWIFDSPSYDQDRPVYIDAKDPSCSISFNQARKIIRQLIAGLRAAGFKQGDCLNIHSFNDVYYSMIFLAAVGAGGVFAGTNPGYTQFELAHHIKTAKVSFLISEPEILDNLVAAARDTNIPTSNIWVFNTQGRPVPPSHRSWTELLKHGEADWVRFDDPEICKNTTAARLFSSGTTGLPKAAVISHQNLIAQHMVAEENKNITFQISRVVAIPCFHAAAVPAAHVSALKAGHALYMMRRFELLPFLEACKKYNVSDIITVPPMAVAIVKSPYATKLYLKNTKKGTVGAAPLDKGVQAAFRSIMGPGASYTQVWGMTETTCVATRFAYPENDDTGSVGRPVASLEMRLIDDDGKNISAYGVRGEICVRGPTIIKGYFENPGANAESFDGDWFKTGDIGYCDEKTKKWYIVDRKKELIKVRGFQVAPPELEAVLLSHPLIMDAAVIGVSFKGDEEEKIEHPRAYVVRQPIPASRELTERELQEFAGAKLAKYKYLTGGVKFVEAIPKNASGKILKRLLREEAKKEIEQGLVSKL</sequence>
<dbReference type="Pfam" id="PF00501">
    <property type="entry name" value="AMP-binding"/>
    <property type="match status" value="1"/>
</dbReference>
<dbReference type="PANTHER" id="PTHR24096">
    <property type="entry name" value="LONG-CHAIN-FATTY-ACID--COA LIGASE"/>
    <property type="match status" value="1"/>
</dbReference>
<dbReference type="STRING" id="559298.A0A179ULW7"/>
<dbReference type="AlphaFoldDB" id="A0A179ULW7"/>
<feature type="domain" description="AMP-dependent synthetase/ligase" evidence="1">
    <location>
        <begin position="29"/>
        <end position="394"/>
    </location>
</feature>
<name>A0A179ULW7_BLAGS</name>
<accession>A0A179ULW7</accession>
<dbReference type="GO" id="GO:0019748">
    <property type="term" value="P:secondary metabolic process"/>
    <property type="evidence" value="ECO:0007669"/>
    <property type="project" value="TreeGrafter"/>
</dbReference>
<evidence type="ECO:0000259" key="1">
    <source>
        <dbReference type="Pfam" id="PF00501"/>
    </source>
</evidence>
<dbReference type="InterPro" id="IPR000873">
    <property type="entry name" value="AMP-dep_synth/lig_dom"/>
</dbReference>
<gene>
    <name evidence="3" type="ORF">BDBG_04120</name>
</gene>
<evidence type="ECO:0000259" key="2">
    <source>
        <dbReference type="Pfam" id="PF13193"/>
    </source>
</evidence>
<dbReference type="EMBL" id="GG657454">
    <property type="protein sequence ID" value="OAT08137.1"/>
    <property type="molecule type" value="Genomic_DNA"/>
</dbReference>
<dbReference type="GeneID" id="8509653"/>
<dbReference type="Gene3D" id="3.30.300.30">
    <property type="match status" value="1"/>
</dbReference>
<dbReference type="Pfam" id="PF13193">
    <property type="entry name" value="AMP-binding_C"/>
    <property type="match status" value="1"/>
</dbReference>
<dbReference type="InterPro" id="IPR042099">
    <property type="entry name" value="ANL_N_sf"/>
</dbReference>